<evidence type="ECO:0008006" key="3">
    <source>
        <dbReference type="Google" id="ProtNLM"/>
    </source>
</evidence>
<comment type="caution">
    <text evidence="1">The sequence shown here is derived from an EMBL/GenBank/DDBJ whole genome shotgun (WGS) entry which is preliminary data.</text>
</comment>
<keyword evidence="2" id="KW-1185">Reference proteome</keyword>
<protein>
    <recommendedName>
        <fullName evidence="3">LysM domain-containing protein</fullName>
    </recommendedName>
</protein>
<name>A0ABT1CLC0_9PROT</name>
<proteinExistence type="predicted"/>
<dbReference type="Proteomes" id="UP001523401">
    <property type="component" value="Unassembled WGS sequence"/>
</dbReference>
<accession>A0ABT1CLC0</accession>
<reference evidence="1 2" key="1">
    <citation type="submission" date="2022-06" db="EMBL/GenBank/DDBJ databases">
        <title>Whole-genome of Asaia lannensis strain LMG 27011T.</title>
        <authorList>
            <person name="Sombolestani A."/>
        </authorList>
    </citation>
    <scope>NUCLEOTIDE SEQUENCE [LARGE SCALE GENOMIC DNA]</scope>
    <source>
        <strain evidence="1 2">NBRC 102526</strain>
    </source>
</reference>
<dbReference type="RefSeq" id="WP_252849823.1">
    <property type="nucleotide sequence ID" value="NZ_BAPW01000002.1"/>
</dbReference>
<dbReference type="EMBL" id="JAMXQU010000010">
    <property type="protein sequence ID" value="MCO6160799.1"/>
    <property type="molecule type" value="Genomic_DNA"/>
</dbReference>
<gene>
    <name evidence="1" type="ORF">NF685_12225</name>
</gene>
<sequence>MSVRIQVTADDISLFHLAARYFDDAMQWWRIAERNVMTDPDLTGFEVPVQIELPSADLIEASGGVPET</sequence>
<evidence type="ECO:0000313" key="2">
    <source>
        <dbReference type="Proteomes" id="UP001523401"/>
    </source>
</evidence>
<organism evidence="1 2">
    <name type="scientific">Asaia lannensis NBRC 102526</name>
    <dbReference type="NCBI Taxonomy" id="1307926"/>
    <lineage>
        <taxon>Bacteria</taxon>
        <taxon>Pseudomonadati</taxon>
        <taxon>Pseudomonadota</taxon>
        <taxon>Alphaproteobacteria</taxon>
        <taxon>Acetobacterales</taxon>
        <taxon>Acetobacteraceae</taxon>
        <taxon>Asaia</taxon>
    </lineage>
</organism>
<evidence type="ECO:0000313" key="1">
    <source>
        <dbReference type="EMBL" id="MCO6160799.1"/>
    </source>
</evidence>